<gene>
    <name evidence="1" type="ORF">SCAZ3_11060</name>
</gene>
<evidence type="ECO:0000313" key="2">
    <source>
        <dbReference type="Proteomes" id="UP000004423"/>
    </source>
</evidence>
<dbReference type="AlphaFoldDB" id="A0AAV3FVB9"/>
<evidence type="ECO:0000313" key="1">
    <source>
        <dbReference type="EMBL" id="EIQ82897.1"/>
    </source>
</evidence>
<comment type="caution">
    <text evidence="1">The sequence shown here is derived from an EMBL/GenBank/DDBJ whole genome shotgun (WGS) entry which is preliminary data.</text>
</comment>
<dbReference type="Proteomes" id="UP000004423">
    <property type="component" value="Unassembled WGS sequence"/>
</dbReference>
<organism evidence="1 2">
    <name type="scientific">Streptococcus canis FSL Z3-227</name>
    <dbReference type="NCBI Taxonomy" id="482234"/>
    <lineage>
        <taxon>Bacteria</taxon>
        <taxon>Bacillati</taxon>
        <taxon>Bacillota</taxon>
        <taxon>Bacilli</taxon>
        <taxon>Lactobacillales</taxon>
        <taxon>Streptococcaceae</taxon>
        <taxon>Streptococcus</taxon>
    </lineage>
</organism>
<protein>
    <submittedName>
        <fullName evidence="1">Uncharacterized protein</fullName>
    </submittedName>
</protein>
<accession>A0AAV3FVB9</accession>
<proteinExistence type="predicted"/>
<reference evidence="1 2" key="1">
    <citation type="journal article" date="2012" name="PLoS ONE">
        <title>Gene Repertoire Evolution of Streptococcus pyogenes Inferred from Phylogenomic Analysis with Streptococcus canis and Streptococcus dysgalactiae.</title>
        <authorList>
            <person name="Lefebure T."/>
            <person name="Richards V.P."/>
            <person name="Lang P."/>
            <person name="Pavinski-Bitar P."/>
            <person name="Stanhope M.J."/>
        </authorList>
    </citation>
    <scope>NUCLEOTIDE SEQUENCE [LARGE SCALE GENOMIC DNA]</scope>
    <source>
        <strain evidence="1 2">FSL Z3-227</strain>
    </source>
</reference>
<dbReference type="EMBL" id="AIDX01000001">
    <property type="protein sequence ID" value="EIQ82897.1"/>
    <property type="molecule type" value="Genomic_DNA"/>
</dbReference>
<sequence>MNRQEYAFLQAYKAKPLHRFKELLYYAKLGQKLTK</sequence>
<name>A0AAV3FVB9_STRCB</name>